<evidence type="ECO:0000256" key="1">
    <source>
        <dbReference type="SAM" id="SignalP"/>
    </source>
</evidence>
<evidence type="ECO:0000313" key="3">
    <source>
        <dbReference type="Proteomes" id="UP000766986"/>
    </source>
</evidence>
<dbReference type="Pfam" id="PF16153">
    <property type="entry name" value="DUF4861"/>
    <property type="match status" value="1"/>
</dbReference>
<name>A0ABS2E126_9BACT</name>
<keyword evidence="1" id="KW-0732">Signal</keyword>
<keyword evidence="3" id="KW-1185">Reference proteome</keyword>
<gene>
    <name evidence="2" type="ORF">H7U35_08795</name>
</gene>
<dbReference type="EMBL" id="JACLYZ010000017">
    <property type="protein sequence ID" value="MBM6735313.1"/>
    <property type="molecule type" value="Genomic_DNA"/>
</dbReference>
<accession>A0ABS2E126</accession>
<evidence type="ECO:0000313" key="2">
    <source>
        <dbReference type="EMBL" id="MBM6735313.1"/>
    </source>
</evidence>
<sequence length="408" mass="46010">MKRYTFLLTSLLWLAALCASAQEDLTLTVELKNTWDKTRQDAPAVIRLADLQAGFPIRSAVVRDARQEIPSQLDDLDGDLLPDELAFVIDLPARGTRQVTVTLSAAKTQKTYPPRVFAQMLVRDAKKGKHAPVQSITVPGTTNFYNMLYGHGPMFESELVGYRIYFNEKQTIDPYGKFNKGLELEKSQFYPNDAQLAQGFGDDVLLVGNSCGVGTLKGWDGQKATHVKPIASRTERILASGPIRTVVEVEVKGWAYQGSELSMTQRYLLYAGHRDLRIETTFARPLRNEVFCTGVQDIMGNETVAYSDHQGLAGSWGRHWPVTDTVKYAKETIGIATYIPRKYVLQEVKDADNYLYTLSAPGQTGFHHYTMFTSRKETFGYSTAEEWFAYLQEWKDELEHPVEINILP</sequence>
<reference evidence="2 3" key="1">
    <citation type="journal article" date="2021" name="Sci. Rep.">
        <title>The distribution of antibiotic resistance genes in chicken gut microbiota commensals.</title>
        <authorList>
            <person name="Juricova H."/>
            <person name="Matiasovicova J."/>
            <person name="Kubasova T."/>
            <person name="Cejkova D."/>
            <person name="Rychlik I."/>
        </authorList>
    </citation>
    <scope>NUCLEOTIDE SEQUENCE [LARGE SCALE GENOMIC DNA]</scope>
    <source>
        <strain evidence="2 3">An772</strain>
    </source>
</reference>
<dbReference type="InterPro" id="IPR032342">
    <property type="entry name" value="DUF4861"/>
</dbReference>
<proteinExistence type="predicted"/>
<comment type="caution">
    <text evidence="2">The sequence shown here is derived from an EMBL/GenBank/DDBJ whole genome shotgun (WGS) entry which is preliminary data.</text>
</comment>
<dbReference type="RefSeq" id="WP_205095554.1">
    <property type="nucleotide sequence ID" value="NZ_JACLYZ010000017.1"/>
</dbReference>
<dbReference type="Proteomes" id="UP000766986">
    <property type="component" value="Unassembled WGS sequence"/>
</dbReference>
<organism evidence="2 3">
    <name type="scientific">Mediterranea massiliensis</name>
    <dbReference type="NCBI Taxonomy" id="1841865"/>
    <lineage>
        <taxon>Bacteria</taxon>
        <taxon>Pseudomonadati</taxon>
        <taxon>Bacteroidota</taxon>
        <taxon>Bacteroidia</taxon>
        <taxon>Bacteroidales</taxon>
        <taxon>Bacteroidaceae</taxon>
        <taxon>Mediterranea</taxon>
    </lineage>
</organism>
<protein>
    <submittedName>
        <fullName evidence="2">DUF4861 domain-containing protein</fullName>
    </submittedName>
</protein>
<feature type="chain" id="PRO_5045599233" evidence="1">
    <location>
        <begin position="22"/>
        <end position="408"/>
    </location>
</feature>
<feature type="signal peptide" evidence="1">
    <location>
        <begin position="1"/>
        <end position="21"/>
    </location>
</feature>